<dbReference type="Pfam" id="PF03107">
    <property type="entry name" value="C1_2"/>
    <property type="match status" value="5"/>
</dbReference>
<sequence length="399" mass="47044">MELQHFCHPKHPLIFNEEKIYDKYCYGCQEPILDSSYSCIKCEDYKFYHHKSCAELPLMFHHPLHPIHPLILINESTRHPEKEISRCDLCKDYCGEYSYHCYRCNFNLHIRCIVVQLKANFHDHPLTPIGKSIIFTCDICGKEDKNVANLCAPCSLWIHRKCGRFPHKVKVVPTEIEHFSHEHDLKLTNEVLNNKKCNGCVRDILPPFYNCAKCNFFLHKSCVELPKKKRHPLHRHPLTLLPMASNKRKFFWCYACKRFCNGFTYLCETCDFKLDVPCSLVPEILTHPGHEHRLFLSSIPSDQNCNCCDSKVFPIFRCTICEFALDFKCATLPHSTRYKQHEHPFTLCYTTEDDSGEYYCDICEEERDPKHWFYYCVDCSYPTHPKCILGIYPNVKLHK</sequence>
<protein>
    <recommendedName>
        <fullName evidence="2">DC1 domain-containing protein</fullName>
    </recommendedName>
</protein>
<accession>A0AAW0L4A9</accession>
<feature type="domain" description="DC1" evidence="2">
    <location>
        <begin position="232"/>
        <end position="278"/>
    </location>
</feature>
<dbReference type="EMBL" id="PKMF04000154">
    <property type="protein sequence ID" value="KAK7846528.1"/>
    <property type="molecule type" value="Genomic_DNA"/>
</dbReference>
<name>A0AAW0L4A9_QUESU</name>
<proteinExistence type="predicted"/>
<feature type="domain" description="DC1" evidence="2">
    <location>
        <begin position="63"/>
        <end position="113"/>
    </location>
</feature>
<keyword evidence="1" id="KW-0677">Repeat</keyword>
<dbReference type="AlphaFoldDB" id="A0AAW0L4A9"/>
<dbReference type="SUPFAM" id="SSF57889">
    <property type="entry name" value="Cysteine-rich domain"/>
    <property type="match status" value="4"/>
</dbReference>
<dbReference type="InterPro" id="IPR046349">
    <property type="entry name" value="C1-like_sf"/>
</dbReference>
<evidence type="ECO:0000313" key="4">
    <source>
        <dbReference type="Proteomes" id="UP000237347"/>
    </source>
</evidence>
<dbReference type="PANTHER" id="PTHR32410:SF163">
    <property type="entry name" value="DC1 DOMAIN-CONTAINING PROTEIN"/>
    <property type="match status" value="1"/>
</dbReference>
<organism evidence="3 4">
    <name type="scientific">Quercus suber</name>
    <name type="common">Cork oak</name>
    <dbReference type="NCBI Taxonomy" id="58331"/>
    <lineage>
        <taxon>Eukaryota</taxon>
        <taxon>Viridiplantae</taxon>
        <taxon>Streptophyta</taxon>
        <taxon>Embryophyta</taxon>
        <taxon>Tracheophyta</taxon>
        <taxon>Spermatophyta</taxon>
        <taxon>Magnoliopsida</taxon>
        <taxon>eudicotyledons</taxon>
        <taxon>Gunneridae</taxon>
        <taxon>Pentapetalae</taxon>
        <taxon>rosids</taxon>
        <taxon>fabids</taxon>
        <taxon>Fagales</taxon>
        <taxon>Fagaceae</taxon>
        <taxon>Quercus</taxon>
    </lineage>
</organism>
<dbReference type="InterPro" id="IPR004146">
    <property type="entry name" value="DC1"/>
</dbReference>
<comment type="caution">
    <text evidence="3">The sequence shown here is derived from an EMBL/GenBank/DDBJ whole genome shotgun (WGS) entry which is preliminary data.</text>
</comment>
<evidence type="ECO:0000259" key="2">
    <source>
        <dbReference type="Pfam" id="PF03107"/>
    </source>
</evidence>
<keyword evidence="4" id="KW-1185">Reference proteome</keyword>
<dbReference type="PANTHER" id="PTHR32410">
    <property type="entry name" value="CYSTEINE/HISTIDINE-RICH C1 DOMAIN FAMILY PROTEIN"/>
    <property type="match status" value="1"/>
</dbReference>
<feature type="domain" description="DC1" evidence="2">
    <location>
        <begin position="340"/>
        <end position="388"/>
    </location>
</feature>
<evidence type="ECO:0000313" key="3">
    <source>
        <dbReference type="EMBL" id="KAK7846528.1"/>
    </source>
</evidence>
<evidence type="ECO:0000256" key="1">
    <source>
        <dbReference type="ARBA" id="ARBA00022737"/>
    </source>
</evidence>
<feature type="domain" description="DC1" evidence="2">
    <location>
        <begin position="289"/>
        <end position="330"/>
    </location>
</feature>
<feature type="domain" description="DC1" evidence="2">
    <location>
        <begin position="179"/>
        <end position="223"/>
    </location>
</feature>
<gene>
    <name evidence="3" type="ORF">CFP56_007846</name>
</gene>
<dbReference type="InterPro" id="IPR053192">
    <property type="entry name" value="Vacuole_Formation_Reg"/>
</dbReference>
<dbReference type="Proteomes" id="UP000237347">
    <property type="component" value="Unassembled WGS sequence"/>
</dbReference>
<reference evidence="3 4" key="1">
    <citation type="journal article" date="2018" name="Sci. Data">
        <title>The draft genome sequence of cork oak.</title>
        <authorList>
            <person name="Ramos A.M."/>
            <person name="Usie A."/>
            <person name="Barbosa P."/>
            <person name="Barros P.M."/>
            <person name="Capote T."/>
            <person name="Chaves I."/>
            <person name="Simoes F."/>
            <person name="Abreu I."/>
            <person name="Carrasquinho I."/>
            <person name="Faro C."/>
            <person name="Guimaraes J.B."/>
            <person name="Mendonca D."/>
            <person name="Nobrega F."/>
            <person name="Rodrigues L."/>
            <person name="Saibo N.J.M."/>
            <person name="Varela M.C."/>
            <person name="Egas C."/>
            <person name="Matos J."/>
            <person name="Miguel C.M."/>
            <person name="Oliveira M.M."/>
            <person name="Ricardo C.P."/>
            <person name="Goncalves S."/>
        </authorList>
    </citation>
    <scope>NUCLEOTIDE SEQUENCE [LARGE SCALE GENOMIC DNA]</scope>
    <source>
        <strain evidence="4">cv. HL8</strain>
    </source>
</reference>